<gene>
    <name evidence="3" type="ORF">EVG20_g1774</name>
</gene>
<name>A0A4Y9ZBQ2_9AGAM</name>
<dbReference type="SUPFAM" id="SSF56112">
    <property type="entry name" value="Protein kinase-like (PK-like)"/>
    <property type="match status" value="1"/>
</dbReference>
<dbReference type="GO" id="GO:0004672">
    <property type="term" value="F:protein kinase activity"/>
    <property type="evidence" value="ECO:0007669"/>
    <property type="project" value="InterPro"/>
</dbReference>
<proteinExistence type="predicted"/>
<accession>A0A4Y9ZBQ2</accession>
<dbReference type="Gene3D" id="1.10.510.10">
    <property type="entry name" value="Transferase(Phosphotransferase) domain 1"/>
    <property type="match status" value="1"/>
</dbReference>
<feature type="domain" description="Fungal-type protein kinase" evidence="2">
    <location>
        <begin position="158"/>
        <end position="515"/>
    </location>
</feature>
<dbReference type="EMBL" id="SEOQ01000060">
    <property type="protein sequence ID" value="TFY71231.1"/>
    <property type="molecule type" value="Genomic_DNA"/>
</dbReference>
<dbReference type="OrthoDB" id="5584477at2759"/>
<evidence type="ECO:0000313" key="4">
    <source>
        <dbReference type="Proteomes" id="UP000298327"/>
    </source>
</evidence>
<keyword evidence="4" id="KW-1185">Reference proteome</keyword>
<dbReference type="Proteomes" id="UP000298327">
    <property type="component" value="Unassembled WGS sequence"/>
</dbReference>
<evidence type="ECO:0000313" key="3">
    <source>
        <dbReference type="EMBL" id="TFY71231.1"/>
    </source>
</evidence>
<dbReference type="AlphaFoldDB" id="A0A4Y9ZBQ2"/>
<dbReference type="PROSITE" id="PS00109">
    <property type="entry name" value="PROTEIN_KINASE_TYR"/>
    <property type="match status" value="1"/>
</dbReference>
<dbReference type="InterPro" id="IPR008266">
    <property type="entry name" value="Tyr_kinase_AS"/>
</dbReference>
<dbReference type="Pfam" id="PF17667">
    <property type="entry name" value="Pkinase_fungal"/>
    <property type="match status" value="1"/>
</dbReference>
<dbReference type="InterPro" id="IPR011009">
    <property type="entry name" value="Kinase-like_dom_sf"/>
</dbReference>
<comment type="caution">
    <text evidence="3">The sequence shown here is derived from an EMBL/GenBank/DDBJ whole genome shotgun (WGS) entry which is preliminary data.</text>
</comment>
<evidence type="ECO:0000256" key="1">
    <source>
        <dbReference type="SAM" id="MobiDB-lite"/>
    </source>
</evidence>
<organism evidence="3 4">
    <name type="scientific">Dentipellis fragilis</name>
    <dbReference type="NCBI Taxonomy" id="205917"/>
    <lineage>
        <taxon>Eukaryota</taxon>
        <taxon>Fungi</taxon>
        <taxon>Dikarya</taxon>
        <taxon>Basidiomycota</taxon>
        <taxon>Agaricomycotina</taxon>
        <taxon>Agaricomycetes</taxon>
        <taxon>Russulales</taxon>
        <taxon>Hericiaceae</taxon>
        <taxon>Dentipellis</taxon>
    </lineage>
</organism>
<dbReference type="PANTHER" id="PTHR38248:SF2">
    <property type="entry name" value="FUNK1 11"/>
    <property type="match status" value="1"/>
</dbReference>
<feature type="compositionally biased region" description="Polar residues" evidence="1">
    <location>
        <begin position="625"/>
        <end position="635"/>
    </location>
</feature>
<feature type="compositionally biased region" description="Polar residues" evidence="1">
    <location>
        <begin position="643"/>
        <end position="652"/>
    </location>
</feature>
<feature type="region of interest" description="Disordered" evidence="1">
    <location>
        <begin position="622"/>
        <end position="652"/>
    </location>
</feature>
<reference evidence="3 4" key="1">
    <citation type="submission" date="2019-02" db="EMBL/GenBank/DDBJ databases">
        <title>Genome sequencing of the rare red list fungi Dentipellis fragilis.</title>
        <authorList>
            <person name="Buettner E."/>
            <person name="Kellner H."/>
        </authorList>
    </citation>
    <scope>NUCLEOTIDE SEQUENCE [LARGE SCALE GENOMIC DNA]</scope>
    <source>
        <strain evidence="3 4">DSM 105465</strain>
    </source>
</reference>
<sequence length="685" mass="79172">MDTKYAAVSVEQWFSLAFRCFGGSSPVLGDDFLQGAFQSVSLADGESGMYEPICDTVNKMLASQQPDIATYELRAMANNPENKDDPREPDLCLYRATDMDRDGKGYVHAGKSEPWGASNNWSCMISPVVVKLASIDEPFADLFGTGPLKMGSQGFRSRKQMVSYVTELWRLQPRQFVISAFIYQNHIRFMFWDRAGILVSDPIDFLATPEPMLRFFYYLAVADKKHHWGYDTTVQLATSNEVTLLQNYQKKLKAQCIGRKDTNADYWYLQGVMTMLSDQKHFPIYKVYFEHGIFDKTLALPRCYLIGKPVQDPQSPTGRSTKAFAAYDLSDERLVFMKDYWVAKDARAELDVYKELMHHKVEHIATPIDGGFVGEYMTISQDYLIEEGDHRRPAVRRYHRFVQQEYCRSLETYMNEKELIDTVHDAFEAHRQAWERAKILHRDVSAGNIMIDVKTGRGLLIDWDLCKTEAELKKGATQPMRSGTWMYMSATLLQYPRKPNELCDDLESFLHVLTIMALRFHLHDHSSLYEDDDGVMRLNQLDRRANSQQLLQIFQRYQEVARDGEYDVGGMEKMHGFSNGDNVVLWLDNDSPLPSLIDDMFLVFSQRYRNLDKKEYQRMWGPNPKVTNITSSSARGRSKRIHTQGTQSPTLASLTHSDFDKFFEFREPSNETQYSRKTEDQFYGL</sequence>
<dbReference type="STRING" id="205917.A0A4Y9ZBQ2"/>
<evidence type="ECO:0000259" key="2">
    <source>
        <dbReference type="Pfam" id="PF17667"/>
    </source>
</evidence>
<dbReference type="InterPro" id="IPR040976">
    <property type="entry name" value="Pkinase_fungal"/>
</dbReference>
<dbReference type="PANTHER" id="PTHR38248">
    <property type="entry name" value="FUNK1 6"/>
    <property type="match status" value="1"/>
</dbReference>
<protein>
    <recommendedName>
        <fullName evidence="2">Fungal-type protein kinase domain-containing protein</fullName>
    </recommendedName>
</protein>